<feature type="transmembrane region" description="Helical" evidence="2">
    <location>
        <begin position="63"/>
        <end position="81"/>
    </location>
</feature>
<keyword evidence="2" id="KW-0812">Transmembrane</keyword>
<organism evidence="3 4">
    <name type="scientific">Eeniella nana</name>
    <name type="common">Yeast</name>
    <name type="synonym">Brettanomyces nanus</name>
    <dbReference type="NCBI Taxonomy" id="13502"/>
    <lineage>
        <taxon>Eukaryota</taxon>
        <taxon>Fungi</taxon>
        <taxon>Dikarya</taxon>
        <taxon>Ascomycota</taxon>
        <taxon>Saccharomycotina</taxon>
        <taxon>Pichiomycetes</taxon>
        <taxon>Pichiales</taxon>
        <taxon>Pichiaceae</taxon>
        <taxon>Brettanomyces</taxon>
    </lineage>
</organism>
<dbReference type="GO" id="GO:0005789">
    <property type="term" value="C:endoplasmic reticulum membrane"/>
    <property type="evidence" value="ECO:0007669"/>
    <property type="project" value="TreeGrafter"/>
</dbReference>
<gene>
    <name evidence="3" type="ORF">FOA43_000313</name>
</gene>
<dbReference type="SMART" id="SM00786">
    <property type="entry name" value="SHR3_chaperone"/>
    <property type="match status" value="1"/>
</dbReference>
<keyword evidence="2" id="KW-1133">Transmembrane helix</keyword>
<feature type="compositionally biased region" description="Basic and acidic residues" evidence="1">
    <location>
        <begin position="184"/>
        <end position="200"/>
    </location>
</feature>
<feature type="region of interest" description="Disordered" evidence="1">
    <location>
        <begin position="184"/>
        <end position="233"/>
    </location>
</feature>
<dbReference type="Proteomes" id="UP000662931">
    <property type="component" value="Chromosome 1"/>
</dbReference>
<keyword evidence="2" id="KW-0472">Membrane</keyword>
<dbReference type="EMBL" id="CP064812">
    <property type="protein sequence ID" value="QPG73009.1"/>
    <property type="molecule type" value="Genomic_DNA"/>
</dbReference>
<feature type="transmembrane region" description="Helical" evidence="2">
    <location>
        <begin position="7"/>
        <end position="28"/>
    </location>
</feature>
<dbReference type="PANTHER" id="PTHR28228">
    <property type="entry name" value="SECRETORY COMPONENT PROTEIN SHR3"/>
    <property type="match status" value="1"/>
</dbReference>
<protein>
    <submittedName>
        <fullName evidence="3">Uncharacterized protein</fullName>
    </submittedName>
</protein>
<evidence type="ECO:0000313" key="3">
    <source>
        <dbReference type="EMBL" id="QPG73009.1"/>
    </source>
</evidence>
<feature type="transmembrane region" description="Helical" evidence="2">
    <location>
        <begin position="93"/>
        <end position="111"/>
    </location>
</feature>
<dbReference type="InterPro" id="IPR013248">
    <property type="entry name" value="Psh3/Shr3"/>
</dbReference>
<accession>A0A875RZB9</accession>
<evidence type="ECO:0000313" key="4">
    <source>
        <dbReference type="Proteomes" id="UP000662931"/>
    </source>
</evidence>
<keyword evidence="4" id="KW-1185">Reference proteome</keyword>
<evidence type="ECO:0000256" key="1">
    <source>
        <dbReference type="SAM" id="MobiDB-lite"/>
    </source>
</evidence>
<reference evidence="3" key="1">
    <citation type="submission" date="2020-10" db="EMBL/GenBank/DDBJ databases">
        <authorList>
            <person name="Roach M.J.R."/>
        </authorList>
    </citation>
    <scope>NUCLEOTIDE SEQUENCE</scope>
    <source>
        <strain evidence="3">CBS 1945</strain>
    </source>
</reference>
<dbReference type="GO" id="GO:0051082">
    <property type="term" value="F:unfolded protein binding"/>
    <property type="evidence" value="ECO:0007669"/>
    <property type="project" value="TreeGrafter"/>
</dbReference>
<dbReference type="OrthoDB" id="5229808at2759"/>
<sequence length="233" mass="25770">MISYQQLLPIGSLMMISTCSFMLGIFFADWPYDYYTLWDSSHGEEFFTKALDHYKTLATQPTVIISSLAGIMSIGFIGSFIKIFKPSEDTKYFEYGSLIALVSAVCIYLTNVRTGQMSALFGEWGEVSQNVGLSVIAASQVMIVVLLLGVVVLQCGLFYAEYSDYKAKTDFYMKELGEQFISAEEAKQRGSKSKPSETKTKSKPKSKPKSKANARAKTTGASSKETSTKSRKA</sequence>
<feature type="compositionally biased region" description="Basic residues" evidence="1">
    <location>
        <begin position="201"/>
        <end position="214"/>
    </location>
</feature>
<evidence type="ECO:0000256" key="2">
    <source>
        <dbReference type="SAM" id="Phobius"/>
    </source>
</evidence>
<proteinExistence type="predicted"/>
<dbReference type="Pfam" id="PF08229">
    <property type="entry name" value="SHR3_chaperone"/>
    <property type="match status" value="1"/>
</dbReference>
<feature type="transmembrane region" description="Helical" evidence="2">
    <location>
        <begin position="131"/>
        <end position="159"/>
    </location>
</feature>
<dbReference type="PIRSF" id="PIRSF029187">
    <property type="entry name" value="Shr3_AAP_chap"/>
    <property type="match status" value="1"/>
</dbReference>
<dbReference type="AlphaFoldDB" id="A0A875RZB9"/>
<dbReference type="PANTHER" id="PTHR28228:SF1">
    <property type="entry name" value="SECRETORY COMPONENT PROTEIN SHR3"/>
    <property type="match status" value="1"/>
</dbReference>
<dbReference type="GO" id="GO:0006888">
    <property type="term" value="P:endoplasmic reticulum to Golgi vesicle-mediated transport"/>
    <property type="evidence" value="ECO:0007669"/>
    <property type="project" value="TreeGrafter"/>
</dbReference>
<dbReference type="GeneID" id="62193714"/>
<name>A0A875RZB9_EENNA</name>
<dbReference type="KEGG" id="bnn:FOA43_000313"/>
<dbReference type="RefSeq" id="XP_038776574.1">
    <property type="nucleotide sequence ID" value="XM_038920646.1"/>
</dbReference>